<dbReference type="Proteomes" id="UP001152320">
    <property type="component" value="Chromosome 4"/>
</dbReference>
<feature type="region of interest" description="Disordered" evidence="1">
    <location>
        <begin position="1"/>
        <end position="57"/>
    </location>
</feature>
<evidence type="ECO:0000313" key="2">
    <source>
        <dbReference type="EMBL" id="KAJ8042902.1"/>
    </source>
</evidence>
<comment type="caution">
    <text evidence="2">The sequence shown here is derived from an EMBL/GenBank/DDBJ whole genome shotgun (WGS) entry which is preliminary data.</text>
</comment>
<sequence length="57" mass="6418">MANKSPISPSSQPLRRTAVPTKSGPTTHFSLEPIKRTKTRKRYQSQGLSRRLHTVCV</sequence>
<protein>
    <submittedName>
        <fullName evidence="2">Uncharacterized protein</fullName>
    </submittedName>
</protein>
<gene>
    <name evidence="2" type="ORF">HOLleu_09784</name>
</gene>
<evidence type="ECO:0000256" key="1">
    <source>
        <dbReference type="SAM" id="MobiDB-lite"/>
    </source>
</evidence>
<keyword evidence="3" id="KW-1185">Reference proteome</keyword>
<feature type="compositionally biased region" description="Polar residues" evidence="1">
    <location>
        <begin position="1"/>
        <end position="14"/>
    </location>
</feature>
<dbReference type="EMBL" id="JAIZAY010000004">
    <property type="protein sequence ID" value="KAJ8042902.1"/>
    <property type="molecule type" value="Genomic_DNA"/>
</dbReference>
<reference evidence="2" key="1">
    <citation type="submission" date="2021-10" db="EMBL/GenBank/DDBJ databases">
        <title>Tropical sea cucumber genome reveals ecological adaptation and Cuvierian tubules defense mechanism.</title>
        <authorList>
            <person name="Chen T."/>
        </authorList>
    </citation>
    <scope>NUCLEOTIDE SEQUENCE</scope>
    <source>
        <strain evidence="2">Nanhai2018</strain>
        <tissue evidence="2">Muscle</tissue>
    </source>
</reference>
<evidence type="ECO:0000313" key="3">
    <source>
        <dbReference type="Proteomes" id="UP001152320"/>
    </source>
</evidence>
<organism evidence="2 3">
    <name type="scientific">Holothuria leucospilota</name>
    <name type="common">Black long sea cucumber</name>
    <name type="synonym">Mertensiothuria leucospilota</name>
    <dbReference type="NCBI Taxonomy" id="206669"/>
    <lineage>
        <taxon>Eukaryota</taxon>
        <taxon>Metazoa</taxon>
        <taxon>Echinodermata</taxon>
        <taxon>Eleutherozoa</taxon>
        <taxon>Echinozoa</taxon>
        <taxon>Holothuroidea</taxon>
        <taxon>Aspidochirotacea</taxon>
        <taxon>Aspidochirotida</taxon>
        <taxon>Holothuriidae</taxon>
        <taxon>Holothuria</taxon>
    </lineage>
</organism>
<dbReference type="AlphaFoldDB" id="A0A9Q1CCR4"/>
<name>A0A9Q1CCR4_HOLLE</name>
<proteinExistence type="predicted"/>
<accession>A0A9Q1CCR4</accession>